<dbReference type="EMBL" id="RAQU01000021">
    <property type="protein sequence ID" value="RKK05221.1"/>
    <property type="molecule type" value="Genomic_DNA"/>
</dbReference>
<evidence type="ECO:0000313" key="4">
    <source>
        <dbReference type="Proteomes" id="UP000274097"/>
    </source>
</evidence>
<dbReference type="InParanoid" id="A0A3A9JIY7"/>
<dbReference type="GO" id="GO:1901135">
    <property type="term" value="P:carbohydrate derivative metabolic process"/>
    <property type="evidence" value="ECO:0007669"/>
    <property type="project" value="InterPro"/>
</dbReference>
<dbReference type="InterPro" id="IPR035472">
    <property type="entry name" value="RpiR-like_SIS"/>
</dbReference>
<dbReference type="RefSeq" id="WP_120637354.1">
    <property type="nucleotide sequence ID" value="NZ_RAQU01000021.1"/>
</dbReference>
<feature type="domain" description="SIS" evidence="1">
    <location>
        <begin position="51"/>
        <end position="188"/>
    </location>
</feature>
<dbReference type="InterPro" id="IPR046348">
    <property type="entry name" value="SIS_dom_sf"/>
</dbReference>
<reference evidence="2 5" key="1">
    <citation type="submission" date="2018-09" db="EMBL/GenBank/DDBJ databases">
        <title>Roseomonas sp. nov., isolated from feces of Tibetan antelopes in the Qinghai-Tibet plateau, China.</title>
        <authorList>
            <person name="Tian Z."/>
        </authorList>
    </citation>
    <scope>NUCLEOTIDE SEQUENCE [LARGE SCALE GENOMIC DNA]</scope>
    <source>
        <strain evidence="3 4">Z23</strain>
        <strain evidence="2 5">Z24</strain>
    </source>
</reference>
<evidence type="ECO:0000259" key="1">
    <source>
        <dbReference type="PROSITE" id="PS51464"/>
    </source>
</evidence>
<dbReference type="EMBL" id="RFLX01000025">
    <property type="protein sequence ID" value="RMI17606.1"/>
    <property type="molecule type" value="Genomic_DNA"/>
</dbReference>
<dbReference type="PROSITE" id="PS51464">
    <property type="entry name" value="SIS"/>
    <property type="match status" value="1"/>
</dbReference>
<keyword evidence="4" id="KW-1185">Reference proteome</keyword>
<dbReference type="Proteomes" id="UP000274097">
    <property type="component" value="Unassembled WGS sequence"/>
</dbReference>
<sequence length="219" mass="23384">MRLRQDGRRAAFADRLAAGATEGPREEVLQVEWANLKVSFGASNAPVIAEAVNRMLRARRIAIVGRRSCSGAAAWLHYLLRVTTPKAVLADDRGGAFGLDLIDLEEGDVLIAIGFMPCSVETVAAVRHARKVGAWTLGFVDAPLGALSRATDQQIVVGAASGAFFDSMVGMMAAIQWLAASWVERIGRSATDRAKAHRDLMSATGAFDAEDLSEHAEGH</sequence>
<organism evidence="2 5">
    <name type="scientific">Teichococcus wenyumeiae</name>
    <dbReference type="NCBI Taxonomy" id="2478470"/>
    <lineage>
        <taxon>Bacteria</taxon>
        <taxon>Pseudomonadati</taxon>
        <taxon>Pseudomonadota</taxon>
        <taxon>Alphaproteobacteria</taxon>
        <taxon>Acetobacterales</taxon>
        <taxon>Roseomonadaceae</taxon>
        <taxon>Roseomonas</taxon>
    </lineage>
</organism>
<dbReference type="Pfam" id="PF01380">
    <property type="entry name" value="SIS"/>
    <property type="match status" value="1"/>
</dbReference>
<dbReference type="SUPFAM" id="SSF53697">
    <property type="entry name" value="SIS domain"/>
    <property type="match status" value="1"/>
</dbReference>
<dbReference type="InterPro" id="IPR047640">
    <property type="entry name" value="RpiR-like"/>
</dbReference>
<evidence type="ECO:0000313" key="2">
    <source>
        <dbReference type="EMBL" id="RKK05221.1"/>
    </source>
</evidence>
<dbReference type="GO" id="GO:0097367">
    <property type="term" value="F:carbohydrate derivative binding"/>
    <property type="evidence" value="ECO:0007669"/>
    <property type="project" value="InterPro"/>
</dbReference>
<dbReference type="GO" id="GO:0003700">
    <property type="term" value="F:DNA-binding transcription factor activity"/>
    <property type="evidence" value="ECO:0007669"/>
    <property type="project" value="InterPro"/>
</dbReference>
<dbReference type="PANTHER" id="PTHR30514">
    <property type="entry name" value="GLUCOKINASE"/>
    <property type="match status" value="1"/>
</dbReference>
<gene>
    <name evidence="2" type="ORF">D6Z83_05625</name>
    <name evidence="3" type="ORF">EBE87_22050</name>
</gene>
<dbReference type="CDD" id="cd05013">
    <property type="entry name" value="SIS_RpiR"/>
    <property type="match status" value="1"/>
</dbReference>
<evidence type="ECO:0000313" key="5">
    <source>
        <dbReference type="Proteomes" id="UP000278036"/>
    </source>
</evidence>
<proteinExistence type="predicted"/>
<accession>A0A3A9JIY7</accession>
<dbReference type="OrthoDB" id="8713538at2"/>
<dbReference type="AlphaFoldDB" id="A0A3A9JIY7"/>
<name>A0A3A9JIY7_9PROT</name>
<dbReference type="PANTHER" id="PTHR30514:SF18">
    <property type="entry name" value="RPIR-FAMILY TRANSCRIPTIONAL REGULATOR"/>
    <property type="match status" value="1"/>
</dbReference>
<dbReference type="Proteomes" id="UP000278036">
    <property type="component" value="Unassembled WGS sequence"/>
</dbReference>
<dbReference type="Gene3D" id="3.40.50.10490">
    <property type="entry name" value="Glucose-6-phosphate isomerase like protein, domain 1"/>
    <property type="match status" value="1"/>
</dbReference>
<evidence type="ECO:0000313" key="3">
    <source>
        <dbReference type="EMBL" id="RMI17606.1"/>
    </source>
</evidence>
<protein>
    <submittedName>
        <fullName evidence="2">MurR/RpiR family transcriptional regulator</fullName>
    </submittedName>
    <submittedName>
        <fullName evidence="3">SIS domain-containing protein</fullName>
    </submittedName>
</protein>
<comment type="caution">
    <text evidence="2">The sequence shown here is derived from an EMBL/GenBank/DDBJ whole genome shotgun (WGS) entry which is preliminary data.</text>
</comment>
<dbReference type="InterPro" id="IPR001347">
    <property type="entry name" value="SIS_dom"/>
</dbReference>
<dbReference type="GO" id="GO:0003677">
    <property type="term" value="F:DNA binding"/>
    <property type="evidence" value="ECO:0007669"/>
    <property type="project" value="InterPro"/>
</dbReference>